<protein>
    <submittedName>
        <fullName evidence="7">Oligopeptidase B</fullName>
    </submittedName>
</protein>
<dbReference type="SUPFAM" id="SSF50993">
    <property type="entry name" value="Peptidase/esterase 'gauge' domain"/>
    <property type="match status" value="1"/>
</dbReference>
<dbReference type="InterPro" id="IPR051543">
    <property type="entry name" value="Serine_Peptidase_S9A"/>
</dbReference>
<comment type="caution">
    <text evidence="7">The sequence shown here is derived from an EMBL/GenBank/DDBJ whole genome shotgun (WGS) entry which is preliminary data.</text>
</comment>
<sequence length="677" mass="75350">MNEPRAERRPHTWQRPTGAVDDPYAWLRERDDPATIAYLEAENSYADGWFAERRELLDTLFGEIKSRVQETDEAAPVPFGEWFYSGRTVEGQSYPIHCRGRSAATATEFVLLDQNAEADGHEFFDLGAFEVSNDHRRLAWSADVTGAEHYTLRIRDLDTGDDLADELHDSTWAGVAWSADADHLFYVMPDEQERPYRVMRHRVGTAQDDDVEVYRDDDERFFVGIGSTRSGEWIVIQSGSKLSSESLLIPASDPTAEPLLIRPRAADMEYHVDHWGDRLVILTNDDAVDFRVMEAPIDAPGDWSELIGHEPGRRITGIEPFAGHLALHEWRHGQPQVRVVTRSGDQTVLAIDPEPHDVEFGPNEEWDTTTLRLSHQSLTTPGRVIDVDVTTGDVTVVKQVPTPNVDLEAYVSQRLWATADDGTEVPVDIVRHVDTPLDGTAPTCIYAYGSYEASMPPWFSVARLSLLDRGVVFALAHPRGGGELGRNWYLDGKLLHKRNTFTDTLAVRDHLVETKVAAPDRLTIRGGSAGGLLVGACITMRPDAFAAAVAEVPFVDVVSTMSDPSLPLTVTEWEEWGDPRSEPFASYMASYSPYDNTVAAAYPALYITAGLNDPRVSYHEPAKWTAKLRDVRTNDVPLLLRTEMGAGHAGPSGRYEAWRDESRSLAFILTTTAPTTP</sequence>
<dbReference type="EMBL" id="SOAU01000001">
    <property type="protein sequence ID" value="TDT17391.1"/>
    <property type="molecule type" value="Genomic_DNA"/>
</dbReference>
<evidence type="ECO:0000256" key="1">
    <source>
        <dbReference type="ARBA" id="ARBA00005228"/>
    </source>
</evidence>
<dbReference type="Pfam" id="PF02897">
    <property type="entry name" value="Peptidase_S9_N"/>
    <property type="match status" value="1"/>
</dbReference>
<dbReference type="Gene3D" id="3.40.50.1820">
    <property type="entry name" value="alpha/beta hydrolase"/>
    <property type="match status" value="1"/>
</dbReference>
<keyword evidence="2" id="KW-0645">Protease</keyword>
<feature type="domain" description="Peptidase S9A N-terminal" evidence="6">
    <location>
        <begin position="4"/>
        <end position="399"/>
    </location>
</feature>
<dbReference type="PANTHER" id="PTHR11757:SF19">
    <property type="entry name" value="PROLYL ENDOPEPTIDASE-LIKE"/>
    <property type="match status" value="1"/>
</dbReference>
<evidence type="ECO:0000256" key="2">
    <source>
        <dbReference type="ARBA" id="ARBA00022670"/>
    </source>
</evidence>
<dbReference type="GO" id="GO:0004252">
    <property type="term" value="F:serine-type endopeptidase activity"/>
    <property type="evidence" value="ECO:0007669"/>
    <property type="project" value="InterPro"/>
</dbReference>
<proteinExistence type="inferred from homology"/>
<dbReference type="GO" id="GO:0006508">
    <property type="term" value="P:proteolysis"/>
    <property type="evidence" value="ECO:0007669"/>
    <property type="project" value="UniProtKB-KW"/>
</dbReference>
<keyword evidence="3" id="KW-0378">Hydrolase</keyword>
<evidence type="ECO:0000313" key="7">
    <source>
        <dbReference type="EMBL" id="TDT17391.1"/>
    </source>
</evidence>
<dbReference type="InterPro" id="IPR001375">
    <property type="entry name" value="Peptidase_S9_cat"/>
</dbReference>
<keyword evidence="4" id="KW-0720">Serine protease</keyword>
<evidence type="ECO:0000256" key="3">
    <source>
        <dbReference type="ARBA" id="ARBA00022801"/>
    </source>
</evidence>
<dbReference type="PRINTS" id="PR00862">
    <property type="entry name" value="PROLIGOPTASE"/>
</dbReference>
<organism evidence="7 8">
    <name type="scientific">Ilumatobacter fluminis</name>
    <dbReference type="NCBI Taxonomy" id="467091"/>
    <lineage>
        <taxon>Bacteria</taxon>
        <taxon>Bacillati</taxon>
        <taxon>Actinomycetota</taxon>
        <taxon>Acidimicrobiia</taxon>
        <taxon>Acidimicrobiales</taxon>
        <taxon>Ilumatobacteraceae</taxon>
        <taxon>Ilumatobacter</taxon>
    </lineage>
</organism>
<dbReference type="PANTHER" id="PTHR11757">
    <property type="entry name" value="PROTEASE FAMILY S9A OLIGOPEPTIDASE"/>
    <property type="match status" value="1"/>
</dbReference>
<dbReference type="AlphaFoldDB" id="A0A4R7I1M4"/>
<dbReference type="InterPro" id="IPR029058">
    <property type="entry name" value="AB_hydrolase_fold"/>
</dbReference>
<dbReference type="InterPro" id="IPR002470">
    <property type="entry name" value="Peptidase_S9A"/>
</dbReference>
<dbReference type="Gene3D" id="2.130.10.120">
    <property type="entry name" value="Prolyl oligopeptidase, N-terminal domain"/>
    <property type="match status" value="1"/>
</dbReference>
<dbReference type="Pfam" id="PF00326">
    <property type="entry name" value="Peptidase_S9"/>
    <property type="match status" value="1"/>
</dbReference>
<evidence type="ECO:0000313" key="8">
    <source>
        <dbReference type="Proteomes" id="UP000294558"/>
    </source>
</evidence>
<dbReference type="SUPFAM" id="SSF53474">
    <property type="entry name" value="alpha/beta-Hydrolases"/>
    <property type="match status" value="1"/>
</dbReference>
<evidence type="ECO:0000259" key="6">
    <source>
        <dbReference type="Pfam" id="PF02897"/>
    </source>
</evidence>
<name>A0A4R7I1M4_9ACTN</name>
<accession>A0A4R7I1M4</accession>
<gene>
    <name evidence="7" type="ORF">BDK89_2999</name>
</gene>
<comment type="similarity">
    <text evidence="1">Belongs to the peptidase S9A family.</text>
</comment>
<reference evidence="7 8" key="1">
    <citation type="submission" date="2019-03" db="EMBL/GenBank/DDBJ databases">
        <title>Sequencing the genomes of 1000 actinobacteria strains.</title>
        <authorList>
            <person name="Klenk H.-P."/>
        </authorList>
    </citation>
    <scope>NUCLEOTIDE SEQUENCE [LARGE SCALE GENOMIC DNA]</scope>
    <source>
        <strain evidence="7 8">DSM 18936</strain>
    </source>
</reference>
<evidence type="ECO:0000259" key="5">
    <source>
        <dbReference type="Pfam" id="PF00326"/>
    </source>
</evidence>
<keyword evidence="8" id="KW-1185">Reference proteome</keyword>
<evidence type="ECO:0000256" key="4">
    <source>
        <dbReference type="ARBA" id="ARBA00022825"/>
    </source>
</evidence>
<dbReference type="Proteomes" id="UP000294558">
    <property type="component" value="Unassembled WGS sequence"/>
</dbReference>
<feature type="domain" description="Peptidase S9 prolyl oligopeptidase catalytic" evidence="5">
    <location>
        <begin position="458"/>
        <end position="671"/>
    </location>
</feature>
<dbReference type="InterPro" id="IPR023302">
    <property type="entry name" value="Pept_S9A_N"/>
</dbReference>